<proteinExistence type="predicted"/>
<organism evidence="1 2">
    <name type="scientific">Mycena maculata</name>
    <dbReference type="NCBI Taxonomy" id="230809"/>
    <lineage>
        <taxon>Eukaryota</taxon>
        <taxon>Fungi</taxon>
        <taxon>Dikarya</taxon>
        <taxon>Basidiomycota</taxon>
        <taxon>Agaricomycotina</taxon>
        <taxon>Agaricomycetes</taxon>
        <taxon>Agaricomycetidae</taxon>
        <taxon>Agaricales</taxon>
        <taxon>Marasmiineae</taxon>
        <taxon>Mycenaceae</taxon>
        <taxon>Mycena</taxon>
    </lineage>
</organism>
<comment type="caution">
    <text evidence="1">The sequence shown here is derived from an EMBL/GenBank/DDBJ whole genome shotgun (WGS) entry which is preliminary data.</text>
</comment>
<accession>A0AAD7NYI2</accession>
<reference evidence="1" key="1">
    <citation type="submission" date="2023-03" db="EMBL/GenBank/DDBJ databases">
        <title>Massive genome expansion in bonnet fungi (Mycena s.s.) driven by repeated elements and novel gene families across ecological guilds.</title>
        <authorList>
            <consortium name="Lawrence Berkeley National Laboratory"/>
            <person name="Harder C.B."/>
            <person name="Miyauchi S."/>
            <person name="Viragh M."/>
            <person name="Kuo A."/>
            <person name="Thoen E."/>
            <person name="Andreopoulos B."/>
            <person name="Lu D."/>
            <person name="Skrede I."/>
            <person name="Drula E."/>
            <person name="Henrissat B."/>
            <person name="Morin E."/>
            <person name="Kohler A."/>
            <person name="Barry K."/>
            <person name="LaButti K."/>
            <person name="Morin E."/>
            <person name="Salamov A."/>
            <person name="Lipzen A."/>
            <person name="Mereny Z."/>
            <person name="Hegedus B."/>
            <person name="Baldrian P."/>
            <person name="Stursova M."/>
            <person name="Weitz H."/>
            <person name="Taylor A."/>
            <person name="Grigoriev I.V."/>
            <person name="Nagy L.G."/>
            <person name="Martin F."/>
            <person name="Kauserud H."/>
        </authorList>
    </citation>
    <scope>NUCLEOTIDE SEQUENCE</scope>
    <source>
        <strain evidence="1">CBHHK188m</strain>
    </source>
</reference>
<name>A0AAD7NYI2_9AGAR</name>
<dbReference type="Proteomes" id="UP001215280">
    <property type="component" value="Unassembled WGS sequence"/>
</dbReference>
<protein>
    <submittedName>
        <fullName evidence="1">Uncharacterized protein</fullName>
    </submittedName>
</protein>
<keyword evidence="2" id="KW-1185">Reference proteome</keyword>
<dbReference type="EMBL" id="JARJLG010000005">
    <property type="protein sequence ID" value="KAJ7780579.1"/>
    <property type="molecule type" value="Genomic_DNA"/>
</dbReference>
<sequence length="153" mass="14938">GSCTIPEISFGLGFDGRKETSFEPTNQADYNHGSADAIAIITQFMCNNLVNSCGADATAQATCAAAETAANAVGGGKTGAAADTFNGFFGIATNFRDIEAVDDQGNPIAGTTGGSVSVAVTGAAETGAAATAAATAVAAATYVPAMLSVISTD</sequence>
<evidence type="ECO:0000313" key="1">
    <source>
        <dbReference type="EMBL" id="KAJ7780579.1"/>
    </source>
</evidence>
<gene>
    <name evidence="1" type="ORF">DFH07DRAFT_729465</name>
</gene>
<dbReference type="AlphaFoldDB" id="A0AAD7NYI2"/>
<evidence type="ECO:0000313" key="2">
    <source>
        <dbReference type="Proteomes" id="UP001215280"/>
    </source>
</evidence>
<feature type="non-terminal residue" evidence="1">
    <location>
        <position position="153"/>
    </location>
</feature>